<evidence type="ECO:0008006" key="3">
    <source>
        <dbReference type="Google" id="ProtNLM"/>
    </source>
</evidence>
<protein>
    <recommendedName>
        <fullName evidence="3">Protein VraC</fullName>
    </recommendedName>
</protein>
<gene>
    <name evidence="1" type="ORF">M4L21_09150</name>
</gene>
<dbReference type="AlphaFoldDB" id="A0A9X4L978"/>
<organism evidence="1 2">
    <name type="scientific">Staphylococcus equorum</name>
    <dbReference type="NCBI Taxonomy" id="246432"/>
    <lineage>
        <taxon>Bacteria</taxon>
        <taxon>Bacillati</taxon>
        <taxon>Bacillota</taxon>
        <taxon>Bacilli</taxon>
        <taxon>Bacillales</taxon>
        <taxon>Staphylococcaceae</taxon>
        <taxon>Staphylococcus</taxon>
    </lineage>
</organism>
<proteinExistence type="predicted"/>
<sequence>MHYYLKDGHEEQEIIFNEAEVMAYNQYFNQHPLNKVPHLYCAKLWPQFQLFQQHASRNILLKETEIKQSNSLKTNETYLAHMYIAEKKKIKQFMKYTFRLEISKNSENYITIKQTFLE</sequence>
<dbReference type="RefSeq" id="WP_277581141.1">
    <property type="nucleotide sequence ID" value="NZ_JAMBPV010000003.1"/>
</dbReference>
<evidence type="ECO:0000313" key="2">
    <source>
        <dbReference type="Proteomes" id="UP001152302"/>
    </source>
</evidence>
<reference evidence="1" key="1">
    <citation type="submission" date="2022-05" db="EMBL/GenBank/DDBJ databases">
        <title>Comparative genomics of Staphylococcus equorum isolates.</title>
        <authorList>
            <person name="Luelf R.H."/>
        </authorList>
    </citation>
    <scope>NUCLEOTIDE SEQUENCE</scope>
    <source>
        <strain evidence="1">TMW 2.2343</strain>
    </source>
</reference>
<dbReference type="EMBL" id="JAMBPX010000005">
    <property type="protein sequence ID" value="MDG0859486.1"/>
    <property type="molecule type" value="Genomic_DNA"/>
</dbReference>
<dbReference type="Proteomes" id="UP001152302">
    <property type="component" value="Unassembled WGS sequence"/>
</dbReference>
<name>A0A9X4L978_9STAP</name>
<comment type="caution">
    <text evidence="1">The sequence shown here is derived from an EMBL/GenBank/DDBJ whole genome shotgun (WGS) entry which is preliminary data.</text>
</comment>
<accession>A0A9X4L978</accession>
<evidence type="ECO:0000313" key="1">
    <source>
        <dbReference type="EMBL" id="MDG0859486.1"/>
    </source>
</evidence>